<sequence>MTFDGDEGDTVSTKIRVMQIPKEPGSVPFKLVAGHPALDLVNTLDWRFRPSGSEELLNNYADLLRFTEQSGLMKSSEIQKLATSDPVRKRRSLSSTKRLRECLASILYPIADGQVPPIDSVRTLSAFARTMRKSEDLEWRDFRLQWKAGGDRVCASDVPLRRLVSTALELLTSGEIDQLRACSNQECRWLFLDGSKNKARRWCDMKLCGNRIKARRYRGKQRVVDSQ</sequence>
<dbReference type="KEGG" id="talb:FTW19_16590"/>
<evidence type="ECO:0000259" key="1">
    <source>
        <dbReference type="Pfam" id="PF11706"/>
    </source>
</evidence>
<dbReference type="PANTHER" id="PTHR35525:SF3">
    <property type="entry name" value="BLL6575 PROTEIN"/>
    <property type="match status" value="1"/>
</dbReference>
<feature type="domain" description="Zinc finger CGNR" evidence="1">
    <location>
        <begin position="179"/>
        <end position="220"/>
    </location>
</feature>
<keyword evidence="3" id="KW-1185">Reference proteome</keyword>
<dbReference type="InterPro" id="IPR021005">
    <property type="entry name" value="Znf_CGNR"/>
</dbReference>
<reference evidence="2 3" key="1">
    <citation type="submission" date="2019-08" db="EMBL/GenBank/DDBJ databases">
        <title>Complete genome sequence of Terriglobus albidus strain ORNL.</title>
        <authorList>
            <person name="Podar M."/>
        </authorList>
    </citation>
    <scope>NUCLEOTIDE SEQUENCE [LARGE SCALE GENOMIC DNA]</scope>
    <source>
        <strain evidence="2 3">ORNL</strain>
    </source>
</reference>
<proteinExistence type="predicted"/>
<accession>A0A5B9EGA7</accession>
<dbReference type="AlphaFoldDB" id="A0A5B9EGA7"/>
<dbReference type="Pfam" id="PF07336">
    <property type="entry name" value="ABATE"/>
    <property type="match status" value="1"/>
</dbReference>
<dbReference type="PANTHER" id="PTHR35525">
    <property type="entry name" value="BLL6575 PROTEIN"/>
    <property type="match status" value="1"/>
</dbReference>
<evidence type="ECO:0000313" key="3">
    <source>
        <dbReference type="Proteomes" id="UP000321820"/>
    </source>
</evidence>
<dbReference type="Pfam" id="PF11706">
    <property type="entry name" value="zf-CGNR"/>
    <property type="match status" value="1"/>
</dbReference>
<gene>
    <name evidence="2" type="ORF">FTW19_16590</name>
</gene>
<dbReference type="RefSeq" id="WP_147648663.1">
    <property type="nucleotide sequence ID" value="NZ_CP042806.1"/>
</dbReference>
<dbReference type="OrthoDB" id="123307at2"/>
<organism evidence="2 3">
    <name type="scientific">Terriglobus albidus</name>
    <dbReference type="NCBI Taxonomy" id="1592106"/>
    <lineage>
        <taxon>Bacteria</taxon>
        <taxon>Pseudomonadati</taxon>
        <taxon>Acidobacteriota</taxon>
        <taxon>Terriglobia</taxon>
        <taxon>Terriglobales</taxon>
        <taxon>Acidobacteriaceae</taxon>
        <taxon>Terriglobus</taxon>
    </lineage>
</organism>
<evidence type="ECO:0000313" key="2">
    <source>
        <dbReference type="EMBL" id="QEE29471.1"/>
    </source>
</evidence>
<dbReference type="Proteomes" id="UP000321820">
    <property type="component" value="Chromosome"/>
</dbReference>
<name>A0A5B9EGA7_9BACT</name>
<protein>
    <recommendedName>
        <fullName evidence="1">Zinc finger CGNR domain-containing protein</fullName>
    </recommendedName>
</protein>
<dbReference type="Gene3D" id="1.10.3300.10">
    <property type="entry name" value="Jann2411-like domain"/>
    <property type="match status" value="1"/>
</dbReference>
<dbReference type="EMBL" id="CP042806">
    <property type="protein sequence ID" value="QEE29471.1"/>
    <property type="molecule type" value="Genomic_DNA"/>
</dbReference>
<dbReference type="SUPFAM" id="SSF160904">
    <property type="entry name" value="Jann2411-like"/>
    <property type="match status" value="1"/>
</dbReference>
<dbReference type="InterPro" id="IPR010852">
    <property type="entry name" value="ABATE"/>
</dbReference>
<dbReference type="InterPro" id="IPR023286">
    <property type="entry name" value="ABATE_dom_sf"/>
</dbReference>